<name>A0A9D4DWH9_DREPO</name>
<evidence type="ECO:0000313" key="2">
    <source>
        <dbReference type="Proteomes" id="UP000828390"/>
    </source>
</evidence>
<dbReference type="EMBL" id="JAIWYP010000009">
    <property type="protein sequence ID" value="KAH3768758.1"/>
    <property type="molecule type" value="Genomic_DNA"/>
</dbReference>
<keyword evidence="2" id="KW-1185">Reference proteome</keyword>
<gene>
    <name evidence="1" type="ORF">DPMN_169975</name>
</gene>
<dbReference type="Proteomes" id="UP000828390">
    <property type="component" value="Unassembled WGS sequence"/>
</dbReference>
<evidence type="ECO:0000313" key="1">
    <source>
        <dbReference type="EMBL" id="KAH3768758.1"/>
    </source>
</evidence>
<reference evidence="1" key="1">
    <citation type="journal article" date="2019" name="bioRxiv">
        <title>The Genome of the Zebra Mussel, Dreissena polymorpha: A Resource for Invasive Species Research.</title>
        <authorList>
            <person name="McCartney M.A."/>
            <person name="Auch B."/>
            <person name="Kono T."/>
            <person name="Mallez S."/>
            <person name="Zhang Y."/>
            <person name="Obille A."/>
            <person name="Becker A."/>
            <person name="Abrahante J.E."/>
            <person name="Garbe J."/>
            <person name="Badalamenti J.P."/>
            <person name="Herman A."/>
            <person name="Mangelson H."/>
            <person name="Liachko I."/>
            <person name="Sullivan S."/>
            <person name="Sone E.D."/>
            <person name="Koren S."/>
            <person name="Silverstein K.A.T."/>
            <person name="Beckman K.B."/>
            <person name="Gohl D.M."/>
        </authorList>
    </citation>
    <scope>NUCLEOTIDE SEQUENCE</scope>
    <source>
        <strain evidence="1">Duluth1</strain>
        <tissue evidence="1">Whole animal</tissue>
    </source>
</reference>
<protein>
    <submittedName>
        <fullName evidence="1">Uncharacterized protein</fullName>
    </submittedName>
</protein>
<reference evidence="1" key="2">
    <citation type="submission" date="2020-11" db="EMBL/GenBank/DDBJ databases">
        <authorList>
            <person name="McCartney M.A."/>
            <person name="Auch B."/>
            <person name="Kono T."/>
            <person name="Mallez S."/>
            <person name="Becker A."/>
            <person name="Gohl D.M."/>
            <person name="Silverstein K.A.T."/>
            <person name="Koren S."/>
            <person name="Bechman K.B."/>
            <person name="Herman A."/>
            <person name="Abrahante J.E."/>
            <person name="Garbe J."/>
        </authorList>
    </citation>
    <scope>NUCLEOTIDE SEQUENCE</scope>
    <source>
        <strain evidence="1">Duluth1</strain>
        <tissue evidence="1">Whole animal</tissue>
    </source>
</reference>
<dbReference type="AlphaFoldDB" id="A0A9D4DWH9"/>
<sequence length="59" mass="6705">MQTRPTIINFVKEGSAPIINRSKNSGILASVNDWILMVDLKRQLRFPPDVTKTIIRPDV</sequence>
<comment type="caution">
    <text evidence="1">The sequence shown here is derived from an EMBL/GenBank/DDBJ whole genome shotgun (WGS) entry which is preliminary data.</text>
</comment>
<organism evidence="1 2">
    <name type="scientific">Dreissena polymorpha</name>
    <name type="common">Zebra mussel</name>
    <name type="synonym">Mytilus polymorpha</name>
    <dbReference type="NCBI Taxonomy" id="45954"/>
    <lineage>
        <taxon>Eukaryota</taxon>
        <taxon>Metazoa</taxon>
        <taxon>Spiralia</taxon>
        <taxon>Lophotrochozoa</taxon>
        <taxon>Mollusca</taxon>
        <taxon>Bivalvia</taxon>
        <taxon>Autobranchia</taxon>
        <taxon>Heteroconchia</taxon>
        <taxon>Euheterodonta</taxon>
        <taxon>Imparidentia</taxon>
        <taxon>Neoheterodontei</taxon>
        <taxon>Myida</taxon>
        <taxon>Dreissenoidea</taxon>
        <taxon>Dreissenidae</taxon>
        <taxon>Dreissena</taxon>
    </lineage>
</organism>
<accession>A0A9D4DWH9</accession>
<proteinExistence type="predicted"/>